<keyword evidence="3" id="KW-1185">Reference proteome</keyword>
<feature type="region of interest" description="Disordered" evidence="1">
    <location>
        <begin position="597"/>
        <end position="619"/>
    </location>
</feature>
<feature type="region of interest" description="Disordered" evidence="1">
    <location>
        <begin position="151"/>
        <end position="178"/>
    </location>
</feature>
<gene>
    <name evidence="2" type="ORF">Amon01_000568500</name>
</gene>
<feature type="region of interest" description="Disordered" evidence="1">
    <location>
        <begin position="396"/>
        <end position="423"/>
    </location>
</feature>
<protein>
    <submittedName>
        <fullName evidence="2">Unnamed protein product</fullName>
    </submittedName>
</protein>
<accession>A0A9W6Z2R5</accession>
<feature type="region of interest" description="Disordered" evidence="1">
    <location>
        <begin position="65"/>
        <end position="84"/>
    </location>
</feature>
<dbReference type="GO" id="GO:0070823">
    <property type="term" value="C:HDA1 complex"/>
    <property type="evidence" value="ECO:0007669"/>
    <property type="project" value="InterPro"/>
</dbReference>
<dbReference type="Gene3D" id="3.40.50.12360">
    <property type="match status" value="1"/>
</dbReference>
<sequence>MDLTRILDSKPEPTIVDSNHFKVDSSYQNSGHFKLATPMSDFQKELTDQIVSLHYSDILKFFERVNDKPSNSPPTTTSTPSEQQKQIIVDSLDTLLLNTQLVCSHPYLLIDHYFPKTLTSRDLPQRLCDTSGKFKVLSDLINLLDKIYNPSRENSGKGGAGNGSSNHHHQNQSQQEHEPLPNIVSLSGSIDRFDIGIVCRNGRCMDLIDALCIGPKCNTIRYSGTKLRDNSGNLKRSVKPKLNVHILPSTPSDVSVSKNSNESGNGKSKNSSANKAVIPPARKFDILIAFDITFDCNEPFWEQFIDSKQTKILRLVTSNSIEHIALYYRNLLKNQNKEQTTNKRSYNEYLKPVTAALVVMRDRVGQLPSELRPIYDKKLEYLSGWLSGLCPGKPHTNVSTRSTDGSHDESNRNDSWPLPDLPPISNFSSRDVEKSLLSEVKFNFDNDVFLKEESNPATTASALPTNFNFKFGGKTQMTGHIIQPRFANKHQPTQDYYHLKRLQKQYLTNPLNKDYETLTGISKQISEPNEVLTHTLIYHFKLQLKMLCCLNDQLISFDQYNGSRYKSWLETNDTYEKIKGELDGCLSKEKELSLSVGELDKEPRSQNPMIITKKYQRQH</sequence>
<dbReference type="PRINTS" id="PR02093">
    <property type="entry name" value="HDA1SUBUNIT3"/>
</dbReference>
<dbReference type="InterPro" id="IPR038609">
    <property type="entry name" value="HDA1_su2/3_sf"/>
</dbReference>
<feature type="compositionally biased region" description="Low complexity" evidence="1">
    <location>
        <begin position="69"/>
        <end position="81"/>
    </location>
</feature>
<name>A0A9W6Z2R5_AMBMO</name>
<dbReference type="InterPro" id="IPR026216">
    <property type="entry name" value="HDA3"/>
</dbReference>
<proteinExistence type="predicted"/>
<evidence type="ECO:0000313" key="3">
    <source>
        <dbReference type="Proteomes" id="UP001165063"/>
    </source>
</evidence>
<dbReference type="OrthoDB" id="3647690at2759"/>
<evidence type="ECO:0000256" key="1">
    <source>
        <dbReference type="SAM" id="MobiDB-lite"/>
    </source>
</evidence>
<feature type="region of interest" description="Disordered" evidence="1">
    <location>
        <begin position="246"/>
        <end position="274"/>
    </location>
</feature>
<evidence type="ECO:0000313" key="2">
    <source>
        <dbReference type="EMBL" id="GMG39862.1"/>
    </source>
</evidence>
<feature type="compositionally biased region" description="Low complexity" evidence="1">
    <location>
        <begin position="254"/>
        <end position="274"/>
    </location>
</feature>
<dbReference type="InterPro" id="IPR021006">
    <property type="entry name" value="Hda2/3"/>
</dbReference>
<dbReference type="AlphaFoldDB" id="A0A9W6Z2R5"/>
<dbReference type="Proteomes" id="UP001165063">
    <property type="component" value="Unassembled WGS sequence"/>
</dbReference>
<dbReference type="Pfam" id="PF11496">
    <property type="entry name" value="HDA2-3"/>
    <property type="match status" value="1"/>
</dbReference>
<comment type="caution">
    <text evidence="2">The sequence shown here is derived from an EMBL/GenBank/DDBJ whole genome shotgun (WGS) entry which is preliminary data.</text>
</comment>
<organism evidence="2 3">
    <name type="scientific">Ambrosiozyma monospora</name>
    <name type="common">Yeast</name>
    <name type="synonym">Endomycopsis monosporus</name>
    <dbReference type="NCBI Taxonomy" id="43982"/>
    <lineage>
        <taxon>Eukaryota</taxon>
        <taxon>Fungi</taxon>
        <taxon>Dikarya</taxon>
        <taxon>Ascomycota</taxon>
        <taxon>Saccharomycotina</taxon>
        <taxon>Pichiomycetes</taxon>
        <taxon>Pichiales</taxon>
        <taxon>Pichiaceae</taxon>
        <taxon>Ambrosiozyma</taxon>
    </lineage>
</organism>
<dbReference type="EMBL" id="BSXU01003248">
    <property type="protein sequence ID" value="GMG39862.1"/>
    <property type="molecule type" value="Genomic_DNA"/>
</dbReference>
<reference evidence="2" key="1">
    <citation type="submission" date="2023-04" db="EMBL/GenBank/DDBJ databases">
        <title>Ambrosiozyma monospora NBRC 1965.</title>
        <authorList>
            <person name="Ichikawa N."/>
            <person name="Sato H."/>
            <person name="Tonouchi N."/>
        </authorList>
    </citation>
    <scope>NUCLEOTIDE SEQUENCE</scope>
    <source>
        <strain evidence="2">NBRC 1965</strain>
    </source>
</reference>